<dbReference type="SUPFAM" id="SSF103481">
    <property type="entry name" value="Multidrug resistance efflux transporter EmrE"/>
    <property type="match status" value="2"/>
</dbReference>
<feature type="transmembrane region" description="Helical" evidence="1">
    <location>
        <begin position="106"/>
        <end position="123"/>
    </location>
</feature>
<keyword evidence="4" id="KW-1185">Reference proteome</keyword>
<dbReference type="PATRIC" id="fig|1293439.3.peg.887"/>
<dbReference type="PANTHER" id="PTHR22911:SF103">
    <property type="entry name" value="BLR2811 PROTEIN"/>
    <property type="match status" value="1"/>
</dbReference>
<dbReference type="Pfam" id="PF00892">
    <property type="entry name" value="EamA"/>
    <property type="match status" value="2"/>
</dbReference>
<feature type="domain" description="EamA" evidence="2">
    <location>
        <begin position="14"/>
        <end position="147"/>
    </location>
</feature>
<accession>A0A0F5QFN3</accession>
<dbReference type="InterPro" id="IPR000620">
    <property type="entry name" value="EamA_dom"/>
</dbReference>
<keyword evidence="1" id="KW-0472">Membrane</keyword>
<dbReference type="OrthoDB" id="9815809at2"/>
<evidence type="ECO:0000256" key="1">
    <source>
        <dbReference type="SAM" id="Phobius"/>
    </source>
</evidence>
<dbReference type="InterPro" id="IPR037185">
    <property type="entry name" value="EmrE-like"/>
</dbReference>
<feature type="domain" description="EamA" evidence="2">
    <location>
        <begin position="158"/>
        <end position="284"/>
    </location>
</feature>
<feature type="transmembrane region" description="Helical" evidence="1">
    <location>
        <begin position="153"/>
        <end position="174"/>
    </location>
</feature>
<dbReference type="AlphaFoldDB" id="A0A0F5QFN3"/>
<reference evidence="3 4" key="1">
    <citation type="submission" date="2015-03" db="EMBL/GenBank/DDBJ databases">
        <authorList>
            <person name="Lepp D."/>
            <person name="Hassan Y.I."/>
            <person name="Li X.-Z."/>
            <person name="Zhou T."/>
        </authorList>
    </citation>
    <scope>NUCLEOTIDE SEQUENCE [LARGE SCALE GENOMIC DNA]</scope>
    <source>
        <strain evidence="3 4">E84</strain>
    </source>
</reference>
<feature type="transmembrane region" description="Helical" evidence="1">
    <location>
        <begin position="216"/>
        <end position="233"/>
    </location>
</feature>
<feature type="transmembrane region" description="Helical" evidence="1">
    <location>
        <begin position="130"/>
        <end position="147"/>
    </location>
</feature>
<protein>
    <recommendedName>
        <fullName evidence="2">EamA domain-containing protein</fullName>
    </recommendedName>
</protein>
<feature type="transmembrane region" description="Helical" evidence="1">
    <location>
        <begin position="12"/>
        <end position="29"/>
    </location>
</feature>
<dbReference type="EMBL" id="LANJ01000011">
    <property type="protein sequence ID" value="KKC39792.1"/>
    <property type="molecule type" value="Genomic_DNA"/>
</dbReference>
<feature type="transmembrane region" description="Helical" evidence="1">
    <location>
        <begin position="81"/>
        <end position="100"/>
    </location>
</feature>
<organism evidence="3 4">
    <name type="scientific">Devosia epidermidihirudinis</name>
    <dbReference type="NCBI Taxonomy" id="1293439"/>
    <lineage>
        <taxon>Bacteria</taxon>
        <taxon>Pseudomonadati</taxon>
        <taxon>Pseudomonadota</taxon>
        <taxon>Alphaproteobacteria</taxon>
        <taxon>Hyphomicrobiales</taxon>
        <taxon>Devosiaceae</taxon>
        <taxon>Devosia</taxon>
    </lineage>
</organism>
<dbReference type="Proteomes" id="UP000033411">
    <property type="component" value="Unassembled WGS sequence"/>
</dbReference>
<dbReference type="STRING" id="1293439.WH87_06610"/>
<dbReference type="GO" id="GO:0016020">
    <property type="term" value="C:membrane"/>
    <property type="evidence" value="ECO:0007669"/>
    <property type="project" value="InterPro"/>
</dbReference>
<gene>
    <name evidence="3" type="ORF">WH87_06610</name>
</gene>
<feature type="transmembrane region" description="Helical" evidence="1">
    <location>
        <begin position="270"/>
        <end position="288"/>
    </location>
</feature>
<dbReference type="PANTHER" id="PTHR22911">
    <property type="entry name" value="ACYL-MALONYL CONDENSING ENZYME-RELATED"/>
    <property type="match status" value="1"/>
</dbReference>
<evidence type="ECO:0000313" key="4">
    <source>
        <dbReference type="Proteomes" id="UP000033411"/>
    </source>
</evidence>
<dbReference type="Gene3D" id="1.10.3730.20">
    <property type="match status" value="1"/>
</dbReference>
<sequence>MSSSIAPIEERRLLGIGLMLGAYFLFVCLDSSAKWLGLVGLPALQIMFVRYAVHFGLAAAINLPRKGLSLLHTNNLRLEMLRAAALVGSTLCNFTAVRYLPLTVTGAIGFTVPLIVTAMSVFFLHETVGWRRWTAIGVGFLGVLIIVRPGTEVFHPATLLSMGGAVCYASYAMLTRRLAGVDSAGTQQFYGAALPTVVLAPFALLTWVWPTNPVDWTVLALIGVIGFSGHQFITVAHRFAPASALAPFAYVQILFFTAISWLVFNQPPDMWLYIGAPIVMASGLYIWMRERALAKPVSPSTEEV</sequence>
<feature type="transmembrane region" description="Helical" evidence="1">
    <location>
        <begin position="189"/>
        <end position="210"/>
    </location>
</feature>
<feature type="transmembrane region" description="Helical" evidence="1">
    <location>
        <begin position="35"/>
        <end position="60"/>
    </location>
</feature>
<evidence type="ECO:0000259" key="2">
    <source>
        <dbReference type="Pfam" id="PF00892"/>
    </source>
</evidence>
<keyword evidence="1" id="KW-0812">Transmembrane</keyword>
<comment type="caution">
    <text evidence="3">The sequence shown here is derived from an EMBL/GenBank/DDBJ whole genome shotgun (WGS) entry which is preliminary data.</text>
</comment>
<evidence type="ECO:0000313" key="3">
    <source>
        <dbReference type="EMBL" id="KKC39792.1"/>
    </source>
</evidence>
<keyword evidence="1" id="KW-1133">Transmembrane helix</keyword>
<name>A0A0F5QFN3_9HYPH</name>
<dbReference type="RefSeq" id="WP_046137980.1">
    <property type="nucleotide sequence ID" value="NZ_LANJ01000011.1"/>
</dbReference>
<proteinExistence type="predicted"/>
<feature type="transmembrane region" description="Helical" evidence="1">
    <location>
        <begin position="245"/>
        <end position="264"/>
    </location>
</feature>